<dbReference type="EMBL" id="FNYQ01000074">
    <property type="protein sequence ID" value="SEJ30557.1"/>
    <property type="molecule type" value="Genomic_DNA"/>
</dbReference>
<protein>
    <submittedName>
        <fullName evidence="2">Phosphorylase superfamily protein</fullName>
    </submittedName>
</protein>
<proteinExistence type="predicted"/>
<evidence type="ECO:0000313" key="2">
    <source>
        <dbReference type="EMBL" id="SEJ30557.1"/>
    </source>
</evidence>
<dbReference type="GO" id="GO:0005829">
    <property type="term" value="C:cytosol"/>
    <property type="evidence" value="ECO:0007669"/>
    <property type="project" value="TreeGrafter"/>
</dbReference>
<dbReference type="GO" id="GO:0008782">
    <property type="term" value="F:adenosylhomocysteine nucleosidase activity"/>
    <property type="evidence" value="ECO:0007669"/>
    <property type="project" value="TreeGrafter"/>
</dbReference>
<dbReference type="RefSeq" id="WP_244542201.1">
    <property type="nucleotide sequence ID" value="NZ_FNYQ01000074.1"/>
</dbReference>
<dbReference type="AlphaFoldDB" id="A0A1H6XUW1"/>
<dbReference type="PANTHER" id="PTHR46832:SF1">
    <property type="entry name" value="5'-METHYLTHIOADENOSINE_S-ADENOSYLHOMOCYSTEINE NUCLEOSIDASE"/>
    <property type="match status" value="1"/>
</dbReference>
<dbReference type="Pfam" id="PF01048">
    <property type="entry name" value="PNP_UDP_1"/>
    <property type="match status" value="1"/>
</dbReference>
<reference evidence="2 3" key="1">
    <citation type="submission" date="2016-10" db="EMBL/GenBank/DDBJ databases">
        <authorList>
            <person name="de Groot N.N."/>
        </authorList>
    </citation>
    <scope>NUCLEOTIDE SEQUENCE [LARGE SCALE GENOMIC DNA]</scope>
    <source>
        <strain evidence="2 3">DSM 373</strain>
    </source>
</reference>
<accession>A0A1H6XUW1</accession>
<dbReference type="InterPro" id="IPR035994">
    <property type="entry name" value="Nucleoside_phosphorylase_sf"/>
</dbReference>
<organism evidence="2 3">
    <name type="scientific">Azotobacter beijerinckii</name>
    <dbReference type="NCBI Taxonomy" id="170623"/>
    <lineage>
        <taxon>Bacteria</taxon>
        <taxon>Pseudomonadati</taxon>
        <taxon>Pseudomonadota</taxon>
        <taxon>Gammaproteobacteria</taxon>
        <taxon>Pseudomonadales</taxon>
        <taxon>Pseudomonadaceae</taxon>
        <taxon>Azotobacter</taxon>
    </lineage>
</organism>
<dbReference type="Proteomes" id="UP000199250">
    <property type="component" value="Unassembled WGS sequence"/>
</dbReference>
<name>A0A1H6XUW1_9GAMM</name>
<dbReference type="GO" id="GO:0008930">
    <property type="term" value="F:methylthioadenosine nucleosidase activity"/>
    <property type="evidence" value="ECO:0007669"/>
    <property type="project" value="TreeGrafter"/>
</dbReference>
<feature type="domain" description="Nucleoside phosphorylase" evidence="1">
    <location>
        <begin position="36"/>
        <end position="189"/>
    </location>
</feature>
<dbReference type="GO" id="GO:0009116">
    <property type="term" value="P:nucleoside metabolic process"/>
    <property type="evidence" value="ECO:0007669"/>
    <property type="project" value="InterPro"/>
</dbReference>
<dbReference type="GO" id="GO:0019284">
    <property type="term" value="P:L-methionine salvage from S-adenosylmethionine"/>
    <property type="evidence" value="ECO:0007669"/>
    <property type="project" value="TreeGrafter"/>
</dbReference>
<dbReference type="InterPro" id="IPR000845">
    <property type="entry name" value="Nucleoside_phosphorylase_d"/>
</dbReference>
<dbReference type="PANTHER" id="PTHR46832">
    <property type="entry name" value="5'-METHYLTHIOADENOSINE/S-ADENOSYLHOMOCYSTEINE NUCLEOSIDASE"/>
    <property type="match status" value="1"/>
</dbReference>
<evidence type="ECO:0000313" key="3">
    <source>
        <dbReference type="Proteomes" id="UP000199250"/>
    </source>
</evidence>
<sequence length="239" mass="24592">MTSLPVGIVAALQAEADVLLRRAQPQCALPLTDGCSLLLSGMGPDAARAAAQALVKDGAQALAILGVAGALEASLRNGMLICPGHVIDEQGRVYSSDTAWSARLREQLGAARLDVRTDATLLSLPTPLPTTTAKQEAHARYAAAAVDMESAAVAAVAAESGLPFMALRAIVDERDDELPGPLLAAVDAFGRPVPARLIAALARNPAMIARLPALSSRMNGAIRALRATLAVTGPRLAMP</sequence>
<dbReference type="Gene3D" id="3.40.50.1580">
    <property type="entry name" value="Nucleoside phosphorylase domain"/>
    <property type="match status" value="1"/>
</dbReference>
<gene>
    <name evidence="2" type="ORF">SAMN04244572_03482</name>
</gene>
<dbReference type="SUPFAM" id="SSF53167">
    <property type="entry name" value="Purine and uridine phosphorylases"/>
    <property type="match status" value="1"/>
</dbReference>
<evidence type="ECO:0000259" key="1">
    <source>
        <dbReference type="Pfam" id="PF01048"/>
    </source>
</evidence>